<reference evidence="2" key="1">
    <citation type="submission" date="2023-08" db="EMBL/GenBank/DDBJ databases">
        <title>Emergence of clinically-relevant ST2 carbapenem-resistant Acinetobacter baumannii strains in hospital sewages in Zhejiang, East of China.</title>
        <authorList>
            <person name="Kaichao C."/>
            <person name="Zhang R."/>
        </authorList>
    </citation>
    <scope>NUCLEOTIDE SEQUENCE</scope>
    <source>
        <strain evidence="2">M-SY-60</strain>
    </source>
</reference>
<keyword evidence="1" id="KW-1133">Transmembrane helix</keyword>
<dbReference type="Proteomes" id="UP001243195">
    <property type="component" value="Unassembled WGS sequence"/>
</dbReference>
<proteinExistence type="predicted"/>
<keyword evidence="1" id="KW-0472">Membrane</keyword>
<evidence type="ECO:0000313" key="3">
    <source>
        <dbReference type="Proteomes" id="UP001243195"/>
    </source>
</evidence>
<keyword evidence="1" id="KW-0812">Transmembrane</keyword>
<evidence type="ECO:0008006" key="4">
    <source>
        <dbReference type="Google" id="ProtNLM"/>
    </source>
</evidence>
<dbReference type="AlphaFoldDB" id="A0AAW8JLH0"/>
<feature type="transmembrane region" description="Helical" evidence="1">
    <location>
        <begin position="104"/>
        <end position="126"/>
    </location>
</feature>
<dbReference type="EMBL" id="JAVIDA010000033">
    <property type="protein sequence ID" value="MDQ9073088.1"/>
    <property type="molecule type" value="Genomic_DNA"/>
</dbReference>
<feature type="transmembrane region" description="Helical" evidence="1">
    <location>
        <begin position="74"/>
        <end position="98"/>
    </location>
</feature>
<accession>A0AAW8JLH0</accession>
<organism evidence="2 3">
    <name type="scientific">Acinetobacter gerneri</name>
    <dbReference type="NCBI Taxonomy" id="202952"/>
    <lineage>
        <taxon>Bacteria</taxon>
        <taxon>Pseudomonadati</taxon>
        <taxon>Pseudomonadota</taxon>
        <taxon>Gammaproteobacteria</taxon>
        <taxon>Moraxellales</taxon>
        <taxon>Moraxellaceae</taxon>
        <taxon>Acinetobacter</taxon>
    </lineage>
</organism>
<sequence length="136" mass="15236">MTANSKISQQYNFISAALAFVLWGGWSFFINTQHGSLNHGIISGLTQGICSFIITLLITFLIEKLFNFFHQKTLKLVLPPILTILITGSFLVIVHHLIGTPAILYTLSPVLTVAFLFAAFTNFKLYQKFNQVNLTK</sequence>
<feature type="transmembrane region" description="Helical" evidence="1">
    <location>
        <begin position="12"/>
        <end position="29"/>
    </location>
</feature>
<evidence type="ECO:0000313" key="2">
    <source>
        <dbReference type="EMBL" id="MDQ9073088.1"/>
    </source>
</evidence>
<feature type="transmembrane region" description="Helical" evidence="1">
    <location>
        <begin position="41"/>
        <end position="62"/>
    </location>
</feature>
<name>A0AAW8JLH0_9GAMM</name>
<protein>
    <recommendedName>
        <fullName evidence="4">EamA domain-containing protein</fullName>
    </recommendedName>
</protein>
<gene>
    <name evidence="2" type="ORF">RFH51_16665</name>
</gene>
<dbReference type="RefSeq" id="WP_308957192.1">
    <property type="nucleotide sequence ID" value="NZ_JAVICY010000036.1"/>
</dbReference>
<evidence type="ECO:0000256" key="1">
    <source>
        <dbReference type="SAM" id="Phobius"/>
    </source>
</evidence>
<comment type="caution">
    <text evidence="2">The sequence shown here is derived from an EMBL/GenBank/DDBJ whole genome shotgun (WGS) entry which is preliminary data.</text>
</comment>